<evidence type="ECO:0000313" key="2">
    <source>
        <dbReference type="EMBL" id="VVC89774.1"/>
    </source>
</evidence>
<proteinExistence type="predicted"/>
<evidence type="ECO:0000256" key="1">
    <source>
        <dbReference type="SAM" id="MobiDB-lite"/>
    </source>
</evidence>
<sequence length="138" mass="15558">MEQSKLETPKSPETMHMQIRSMCGDHPFTKTELNVKDSNEEEKEKERSNSSYPHLTPTSSRTERGAGLRARTCSEDAVRALEVRRRAVDVQQRAEHDPLSNNRALLQAGERDSTTTANFSPAYVTPVKIGMFVGYVFT</sequence>
<name>A0A5E4PX58_9NEOP</name>
<dbReference type="AlphaFoldDB" id="A0A5E4PX58"/>
<accession>A0A5E4PX58</accession>
<organism evidence="2 3">
    <name type="scientific">Leptidea sinapis</name>
    <dbReference type="NCBI Taxonomy" id="189913"/>
    <lineage>
        <taxon>Eukaryota</taxon>
        <taxon>Metazoa</taxon>
        <taxon>Ecdysozoa</taxon>
        <taxon>Arthropoda</taxon>
        <taxon>Hexapoda</taxon>
        <taxon>Insecta</taxon>
        <taxon>Pterygota</taxon>
        <taxon>Neoptera</taxon>
        <taxon>Endopterygota</taxon>
        <taxon>Lepidoptera</taxon>
        <taxon>Glossata</taxon>
        <taxon>Ditrysia</taxon>
        <taxon>Papilionoidea</taxon>
        <taxon>Pieridae</taxon>
        <taxon>Dismorphiinae</taxon>
        <taxon>Leptidea</taxon>
    </lineage>
</organism>
<dbReference type="Proteomes" id="UP000324832">
    <property type="component" value="Unassembled WGS sequence"/>
</dbReference>
<protein>
    <submittedName>
        <fullName evidence="2">Uncharacterized protein</fullName>
    </submittedName>
</protein>
<feature type="region of interest" description="Disordered" evidence="1">
    <location>
        <begin position="89"/>
        <end position="112"/>
    </location>
</feature>
<feature type="compositionally biased region" description="Basic and acidic residues" evidence="1">
    <location>
        <begin position="27"/>
        <end position="48"/>
    </location>
</feature>
<feature type="compositionally biased region" description="Basic and acidic residues" evidence="1">
    <location>
        <begin position="61"/>
        <end position="71"/>
    </location>
</feature>
<feature type="region of interest" description="Disordered" evidence="1">
    <location>
        <begin position="23"/>
        <end position="71"/>
    </location>
</feature>
<gene>
    <name evidence="2" type="ORF">LSINAPIS_LOCUS2824</name>
</gene>
<reference evidence="2 3" key="1">
    <citation type="submission" date="2017-07" db="EMBL/GenBank/DDBJ databases">
        <authorList>
            <person name="Talla V."/>
            <person name="Backstrom N."/>
        </authorList>
    </citation>
    <scope>NUCLEOTIDE SEQUENCE [LARGE SCALE GENOMIC DNA]</scope>
</reference>
<feature type="compositionally biased region" description="Basic and acidic residues" evidence="1">
    <location>
        <begin position="89"/>
        <end position="98"/>
    </location>
</feature>
<evidence type="ECO:0000313" key="3">
    <source>
        <dbReference type="Proteomes" id="UP000324832"/>
    </source>
</evidence>
<dbReference type="EMBL" id="FZQP02000626">
    <property type="protein sequence ID" value="VVC89774.1"/>
    <property type="molecule type" value="Genomic_DNA"/>
</dbReference>
<keyword evidence="3" id="KW-1185">Reference proteome</keyword>